<feature type="transmembrane region" description="Helical" evidence="1">
    <location>
        <begin position="40"/>
        <end position="58"/>
    </location>
</feature>
<reference evidence="2" key="1">
    <citation type="journal article" date="2022" name="Plant J.">
        <title>Strategies of tolerance reflected in two North American maple genomes.</title>
        <authorList>
            <person name="McEvoy S.L."/>
            <person name="Sezen U.U."/>
            <person name="Trouern-Trend A."/>
            <person name="McMahon S.M."/>
            <person name="Schaberg P.G."/>
            <person name="Yang J."/>
            <person name="Wegrzyn J.L."/>
            <person name="Swenson N.G."/>
        </authorList>
    </citation>
    <scope>NUCLEOTIDE SEQUENCE</scope>
    <source>
        <strain evidence="2">NS2018</strain>
    </source>
</reference>
<reference evidence="2" key="2">
    <citation type="submission" date="2023-06" db="EMBL/GenBank/DDBJ databases">
        <authorList>
            <person name="Swenson N.G."/>
            <person name="Wegrzyn J.L."/>
            <person name="Mcevoy S.L."/>
        </authorList>
    </citation>
    <scope>NUCLEOTIDE SEQUENCE</scope>
    <source>
        <strain evidence="2">NS2018</strain>
        <tissue evidence="2">Leaf</tissue>
    </source>
</reference>
<protein>
    <submittedName>
        <fullName evidence="2">Uncharacterized protein</fullName>
    </submittedName>
</protein>
<keyword evidence="1" id="KW-1133">Transmembrane helix</keyword>
<proteinExistence type="predicted"/>
<organism evidence="2 3">
    <name type="scientific">Acer saccharum</name>
    <name type="common">Sugar maple</name>
    <dbReference type="NCBI Taxonomy" id="4024"/>
    <lineage>
        <taxon>Eukaryota</taxon>
        <taxon>Viridiplantae</taxon>
        <taxon>Streptophyta</taxon>
        <taxon>Embryophyta</taxon>
        <taxon>Tracheophyta</taxon>
        <taxon>Spermatophyta</taxon>
        <taxon>Magnoliopsida</taxon>
        <taxon>eudicotyledons</taxon>
        <taxon>Gunneridae</taxon>
        <taxon>Pentapetalae</taxon>
        <taxon>rosids</taxon>
        <taxon>malvids</taxon>
        <taxon>Sapindales</taxon>
        <taxon>Sapindaceae</taxon>
        <taxon>Hippocastanoideae</taxon>
        <taxon>Acereae</taxon>
        <taxon>Acer</taxon>
    </lineage>
</organism>
<dbReference type="AlphaFoldDB" id="A0AA39VZG9"/>
<keyword evidence="1" id="KW-0472">Membrane</keyword>
<keyword evidence="3" id="KW-1185">Reference proteome</keyword>
<sequence>MTVEIKKFLVISEFDSVSRLFEAELSTSAALALEVEATTLTGMHFGTTILTVFLRWMGYIQTSHLPSSELLRFVLFANFSIVGMNVSLMWSSVGFYQVRYSRCECQYQRFYSCLHSSLEHSHAAYVYYLQRKYALGSFNLLGLKKLMPITTVSHLWFAPGRLFRTLAFFHLQCLLEILFNKLHQPLLGVSQFLHSTIMQHCGWDQSQPIHLRRRVYGCVIPSAWPYEDYSGSDIRIHLFRERWSQVACDFGYGHCNCGNDLVS</sequence>
<gene>
    <name evidence="2" type="ORF">LWI29_012723</name>
</gene>
<evidence type="ECO:0000313" key="3">
    <source>
        <dbReference type="Proteomes" id="UP001168877"/>
    </source>
</evidence>
<accession>A0AA39VZG9</accession>
<keyword evidence="1" id="KW-0812">Transmembrane</keyword>
<evidence type="ECO:0000313" key="2">
    <source>
        <dbReference type="EMBL" id="KAK0604164.1"/>
    </source>
</evidence>
<feature type="transmembrane region" description="Helical" evidence="1">
    <location>
        <begin position="70"/>
        <end position="96"/>
    </location>
</feature>
<comment type="caution">
    <text evidence="2">The sequence shown here is derived from an EMBL/GenBank/DDBJ whole genome shotgun (WGS) entry which is preliminary data.</text>
</comment>
<dbReference type="EMBL" id="JAUESC010000002">
    <property type="protein sequence ID" value="KAK0604164.1"/>
    <property type="molecule type" value="Genomic_DNA"/>
</dbReference>
<dbReference type="Proteomes" id="UP001168877">
    <property type="component" value="Unassembled WGS sequence"/>
</dbReference>
<name>A0AA39VZG9_ACESA</name>
<evidence type="ECO:0000256" key="1">
    <source>
        <dbReference type="SAM" id="Phobius"/>
    </source>
</evidence>